<dbReference type="AlphaFoldDB" id="A0A127FDT4"/>
<dbReference type="InterPro" id="IPR006439">
    <property type="entry name" value="HAD-SF_hydro_IA"/>
</dbReference>
<dbReference type="GO" id="GO:0006281">
    <property type="term" value="P:DNA repair"/>
    <property type="evidence" value="ECO:0007669"/>
    <property type="project" value="TreeGrafter"/>
</dbReference>
<dbReference type="KEGG" id="sdf:ACG33_12195"/>
<dbReference type="PANTHER" id="PTHR43434">
    <property type="entry name" value="PHOSPHOGLYCOLATE PHOSPHATASE"/>
    <property type="match status" value="1"/>
</dbReference>
<dbReference type="RefSeq" id="WP_066921550.1">
    <property type="nucleotide sequence ID" value="NZ_CP011971.1"/>
</dbReference>
<protein>
    <recommendedName>
        <fullName evidence="3">Haloacid dehalogenase</fullName>
    </recommendedName>
</protein>
<evidence type="ECO:0000313" key="2">
    <source>
        <dbReference type="Proteomes" id="UP000070250"/>
    </source>
</evidence>
<dbReference type="InterPro" id="IPR050155">
    <property type="entry name" value="HAD-like_hydrolase_sf"/>
</dbReference>
<dbReference type="GO" id="GO:0008967">
    <property type="term" value="F:phosphoglycolate phosphatase activity"/>
    <property type="evidence" value="ECO:0007669"/>
    <property type="project" value="TreeGrafter"/>
</dbReference>
<dbReference type="InterPro" id="IPR023214">
    <property type="entry name" value="HAD_sf"/>
</dbReference>
<dbReference type="InterPro" id="IPR036412">
    <property type="entry name" value="HAD-like_sf"/>
</dbReference>
<gene>
    <name evidence="1" type="ORF">ACG33_12195</name>
</gene>
<dbReference type="SFLD" id="SFLDS00003">
    <property type="entry name" value="Haloacid_Dehalogenase"/>
    <property type="match status" value="1"/>
</dbReference>
<dbReference type="PANTHER" id="PTHR43434:SF3">
    <property type="entry name" value="GMP_IMP NUCLEOTIDASE YRFG"/>
    <property type="match status" value="1"/>
</dbReference>
<evidence type="ECO:0000313" key="1">
    <source>
        <dbReference type="EMBL" id="AMN47845.1"/>
    </source>
</evidence>
<dbReference type="NCBIfam" id="NF011564">
    <property type="entry name" value="PRK14988.1"/>
    <property type="match status" value="1"/>
</dbReference>
<dbReference type="Pfam" id="PF00702">
    <property type="entry name" value="Hydrolase"/>
    <property type="match status" value="1"/>
</dbReference>
<sequence>MASTSRHPVSGTIPKPGRPRWSEIDTVMLDMDGTLLDLHFDNYFWGQLLPRQYAARHALSLEAARAALQPLFQANEGTLAWYCTDFWSRELGFDVAALKRTVSDRVRFLPGAERFLRRLGELPLRKILVTNAHRDSLAIKAQRTGLLRYFDQAVSSHDLGQPKESAAFWPRLQAMLGFDPAGSLFVDDSLGVLRAAKRHGIGQVFAISRPDSSCEGRQVEEFAAVEAVERLLDSLPAATPDGGAFLG</sequence>
<dbReference type="SFLD" id="SFLDG01129">
    <property type="entry name" value="C1.5:_HAD__Beta-PGM__Phosphata"/>
    <property type="match status" value="1"/>
</dbReference>
<dbReference type="SUPFAM" id="SSF56784">
    <property type="entry name" value="HAD-like"/>
    <property type="match status" value="1"/>
</dbReference>
<dbReference type="Gene3D" id="3.40.50.1000">
    <property type="entry name" value="HAD superfamily/HAD-like"/>
    <property type="match status" value="1"/>
</dbReference>
<dbReference type="STRING" id="465721.ACG33_12195"/>
<dbReference type="GO" id="GO:0005829">
    <property type="term" value="C:cytosol"/>
    <property type="evidence" value="ECO:0007669"/>
    <property type="project" value="TreeGrafter"/>
</dbReference>
<accession>A0A127FDT4</accession>
<dbReference type="OrthoDB" id="9773910at2"/>
<keyword evidence="2" id="KW-1185">Reference proteome</keyword>
<proteinExistence type="predicted"/>
<evidence type="ECO:0008006" key="3">
    <source>
        <dbReference type="Google" id="ProtNLM"/>
    </source>
</evidence>
<dbReference type="CDD" id="cd01427">
    <property type="entry name" value="HAD_like"/>
    <property type="match status" value="1"/>
</dbReference>
<dbReference type="PATRIC" id="fig|465721.4.peg.2606"/>
<reference evidence="1 2" key="1">
    <citation type="submission" date="2015-06" db="EMBL/GenBank/DDBJ databases">
        <title>A Comprehensive Approach to Explore the Metabolic and Phylogenetic Diversity of Bacterial Steroid Degradation in the Environment: Testosterone as an Example.</title>
        <authorList>
            <person name="Yang F.-C."/>
            <person name="Chen Y.-L."/>
            <person name="Yu C.-P."/>
            <person name="Tang S.-L."/>
            <person name="Wang P.-H."/>
            <person name="Ismail W."/>
            <person name="Wang C.-H."/>
            <person name="Yang C.-Y."/>
            <person name="Chiang Y.-R."/>
        </authorList>
    </citation>
    <scope>NUCLEOTIDE SEQUENCE [LARGE SCALE GENOMIC DNA]</scope>
    <source>
        <strain evidence="1 2">DSM 18526</strain>
    </source>
</reference>
<dbReference type="EMBL" id="CP011971">
    <property type="protein sequence ID" value="AMN47845.1"/>
    <property type="molecule type" value="Genomic_DNA"/>
</dbReference>
<name>A0A127FDT4_STEDE</name>
<dbReference type="Proteomes" id="UP000070250">
    <property type="component" value="Chromosome"/>
</dbReference>
<dbReference type="NCBIfam" id="TIGR01509">
    <property type="entry name" value="HAD-SF-IA-v3"/>
    <property type="match status" value="1"/>
</dbReference>
<organism evidence="1 2">
    <name type="scientific">Steroidobacter denitrificans</name>
    <dbReference type="NCBI Taxonomy" id="465721"/>
    <lineage>
        <taxon>Bacteria</taxon>
        <taxon>Pseudomonadati</taxon>
        <taxon>Pseudomonadota</taxon>
        <taxon>Gammaproteobacteria</taxon>
        <taxon>Steroidobacterales</taxon>
        <taxon>Steroidobacteraceae</taxon>
        <taxon>Steroidobacter</taxon>
    </lineage>
</organism>